<accession>A0A4Y2WSZ6</accession>
<feature type="non-terminal residue" evidence="3">
    <location>
        <position position="90"/>
    </location>
</feature>
<dbReference type="EMBL" id="BGPR01065043">
    <property type="protein sequence ID" value="GBO39898.1"/>
    <property type="molecule type" value="Genomic_DNA"/>
</dbReference>
<keyword evidence="4" id="KW-1185">Reference proteome</keyword>
<dbReference type="Pfam" id="PF16491">
    <property type="entry name" value="Peptidase_M48_N"/>
    <property type="match status" value="1"/>
</dbReference>
<keyword evidence="1" id="KW-1133">Transmembrane helix</keyword>
<feature type="transmembrane region" description="Helical" evidence="1">
    <location>
        <begin position="51"/>
        <end position="84"/>
    </location>
</feature>
<dbReference type="PANTHER" id="PTHR10120">
    <property type="entry name" value="CAAX PRENYL PROTEASE 1"/>
    <property type="match status" value="1"/>
</dbReference>
<comment type="caution">
    <text evidence="3">The sequence shown here is derived from an EMBL/GenBank/DDBJ whole genome shotgun (WGS) entry which is preliminary data.</text>
</comment>
<keyword evidence="1" id="KW-0812">Transmembrane</keyword>
<evidence type="ECO:0000313" key="3">
    <source>
        <dbReference type="EMBL" id="GBO39898.1"/>
    </source>
</evidence>
<dbReference type="OrthoDB" id="360839at2759"/>
<keyword evidence="3" id="KW-0645">Protease</keyword>
<feature type="domain" description="CAAX prenyl protease 1 N-terminal" evidence="2">
    <location>
        <begin position="2"/>
        <end position="89"/>
    </location>
</feature>
<dbReference type="InterPro" id="IPR032456">
    <property type="entry name" value="Peptidase_M48_N"/>
</dbReference>
<feature type="transmembrane region" description="Helical" evidence="1">
    <location>
        <begin position="6"/>
        <end position="30"/>
    </location>
</feature>
<dbReference type="Proteomes" id="UP000499080">
    <property type="component" value="Unassembled WGS sequence"/>
</dbReference>
<dbReference type="GO" id="GO:0006508">
    <property type="term" value="P:proteolysis"/>
    <property type="evidence" value="ECO:0007669"/>
    <property type="project" value="UniProtKB-KW"/>
</dbReference>
<gene>
    <name evidence="3" type="primary">ZMPSTE24_1</name>
    <name evidence="3" type="ORF">AVEN_236286_1</name>
</gene>
<name>A0A4Y2WSZ6_ARAVE</name>
<organism evidence="3 4">
    <name type="scientific">Araneus ventricosus</name>
    <name type="common">Orbweaver spider</name>
    <name type="synonym">Epeira ventricosa</name>
    <dbReference type="NCBI Taxonomy" id="182803"/>
    <lineage>
        <taxon>Eukaryota</taxon>
        <taxon>Metazoa</taxon>
        <taxon>Ecdysozoa</taxon>
        <taxon>Arthropoda</taxon>
        <taxon>Chelicerata</taxon>
        <taxon>Arachnida</taxon>
        <taxon>Araneae</taxon>
        <taxon>Araneomorphae</taxon>
        <taxon>Entelegynae</taxon>
        <taxon>Araneoidea</taxon>
        <taxon>Araneidae</taxon>
        <taxon>Araneus</taxon>
    </lineage>
</organism>
<feature type="non-terminal residue" evidence="3">
    <location>
        <position position="1"/>
    </location>
</feature>
<reference evidence="3 4" key="1">
    <citation type="journal article" date="2019" name="Sci. Rep.">
        <title>Orb-weaving spider Araneus ventricosus genome elucidates the spidroin gene catalogue.</title>
        <authorList>
            <person name="Kono N."/>
            <person name="Nakamura H."/>
            <person name="Ohtoshi R."/>
            <person name="Moran D.A.P."/>
            <person name="Shinohara A."/>
            <person name="Yoshida Y."/>
            <person name="Fujiwara M."/>
            <person name="Mori M."/>
            <person name="Tomita M."/>
            <person name="Arakawa K."/>
        </authorList>
    </citation>
    <scope>NUCLEOTIDE SEQUENCE [LARGE SCALE GENOMIC DNA]</scope>
</reference>
<evidence type="ECO:0000313" key="4">
    <source>
        <dbReference type="Proteomes" id="UP000499080"/>
    </source>
</evidence>
<evidence type="ECO:0000259" key="2">
    <source>
        <dbReference type="Pfam" id="PF16491"/>
    </source>
</evidence>
<keyword evidence="1" id="KW-0472">Membrane</keyword>
<dbReference type="AlphaFoldDB" id="A0A4Y2WSZ6"/>
<proteinExistence type="predicted"/>
<dbReference type="GO" id="GO:0008233">
    <property type="term" value="F:peptidase activity"/>
    <property type="evidence" value="ECO:0007669"/>
    <property type="project" value="UniProtKB-KW"/>
</dbReference>
<keyword evidence="3" id="KW-0378">Hydrolase</keyword>
<evidence type="ECO:0000256" key="1">
    <source>
        <dbReference type="SAM" id="Phobius"/>
    </source>
</evidence>
<protein>
    <submittedName>
        <fullName evidence="3">CAAX prenyl protease 1</fullName>
    </submittedName>
</protein>
<sequence length="90" mass="10198">VTQTVTFALIGAFITTIIDLPWSLYSTFVIEERHGFNKQTLGFFVKDKIKKFIVVQAIALPLLACIIQIVKVGGDYFFIILWLFCVILSV</sequence>